<feature type="domain" description="PhnB-like" evidence="1">
    <location>
        <begin position="3"/>
        <end position="118"/>
    </location>
</feature>
<reference evidence="3" key="1">
    <citation type="submission" date="2003-07" db="EMBL/GenBank/DDBJ databases">
        <authorList>
            <consortium name="Rhodopseudomonas genome consortium"/>
            <person name="Larimer F."/>
            <person name="Harwood C."/>
        </authorList>
    </citation>
    <scope>NUCLEOTIDE SEQUENCE</scope>
    <source>
        <strain evidence="3">CGA009</strain>
    </source>
</reference>
<keyword evidence="4" id="KW-1185">Reference proteome</keyword>
<dbReference type="SUPFAM" id="SSF54593">
    <property type="entry name" value="Glyoxalase/Bleomycin resistance protein/Dihydroxybiphenyl dioxygenase"/>
    <property type="match status" value="1"/>
</dbReference>
<gene>
    <name evidence="2" type="ordered locus">RPA4416</name>
    <name evidence="3" type="ORF">TX73_022890</name>
</gene>
<dbReference type="Proteomes" id="UP000001426">
    <property type="component" value="Chromosome"/>
</dbReference>
<dbReference type="PANTHER" id="PTHR33990">
    <property type="entry name" value="PROTEIN YJDN-RELATED"/>
    <property type="match status" value="1"/>
</dbReference>
<evidence type="ECO:0000313" key="3">
    <source>
        <dbReference type="EMBL" id="WCL94613.1"/>
    </source>
</evidence>
<dbReference type="PANTHER" id="PTHR33990:SF2">
    <property type="entry name" value="PHNB-LIKE DOMAIN-CONTAINING PROTEIN"/>
    <property type="match status" value="1"/>
</dbReference>
<dbReference type="PhylomeDB" id="Q6N1I9"/>
<evidence type="ECO:0000259" key="1">
    <source>
        <dbReference type="Pfam" id="PF06983"/>
    </source>
</evidence>
<dbReference type="Gene3D" id="3.10.180.10">
    <property type="entry name" value="2,3-Dihydroxybiphenyl 1,2-Dioxygenase, domain 1"/>
    <property type="match status" value="1"/>
</dbReference>
<reference evidence="3" key="3">
    <citation type="submission" date="2022-12" db="EMBL/GenBank/DDBJ databases">
        <title>Complete genome sequence of Rhodopseudomonas palustris CGA0092 and corrections to the R. palustris CGA009 genome sequence.</title>
        <authorList>
            <person name="Mazny B.R."/>
            <person name="Sheff O.F."/>
            <person name="LaSarre B."/>
            <person name="McKinlay A."/>
            <person name="McKinlay J.B."/>
        </authorList>
    </citation>
    <scope>NUCLEOTIDE SEQUENCE</scope>
    <source>
        <strain evidence="3">CGA009</strain>
    </source>
</reference>
<dbReference type="InterPro" id="IPR028973">
    <property type="entry name" value="PhnB-like"/>
</dbReference>
<dbReference type="RefSeq" id="WP_011159950.1">
    <property type="nucleotide sequence ID" value="NZ_CP116810.1"/>
</dbReference>
<dbReference type="CDD" id="cd06588">
    <property type="entry name" value="PhnB_like"/>
    <property type="match status" value="1"/>
</dbReference>
<accession>Q6N1I9</accession>
<name>Q6N1I9_RHOPA</name>
<protein>
    <submittedName>
        <fullName evidence="3">VOC family protein</fullName>
    </submittedName>
</protein>
<dbReference type="HOGENOM" id="CLU_046006_22_1_5"/>
<evidence type="ECO:0000313" key="4">
    <source>
        <dbReference type="Proteomes" id="UP000001426"/>
    </source>
</evidence>
<dbReference type="Pfam" id="PF06983">
    <property type="entry name" value="3-dmu-9_3-mt"/>
    <property type="match status" value="1"/>
</dbReference>
<dbReference type="GeneID" id="66895551"/>
<dbReference type="STRING" id="258594.RPA4416"/>
<sequence>MSKIVPCLWFAGEAEQAAQFYVSLLPGSRIDNIQRSVVDTPGGPEGSVLVVEFTVAGQPFMALNGGTPLPFNHAVSFKIDCVDQAEVDRLWDALLAEGGEPVACGWLRDRYGLSWQIVPADALKLFAGSNREGAKRPMQAMMQMVKLDVGALQRAYEGV</sequence>
<dbReference type="InterPro" id="IPR029068">
    <property type="entry name" value="Glyas_Bleomycin-R_OHBP_Dase"/>
</dbReference>
<reference evidence="2 4" key="2">
    <citation type="journal article" date="2004" name="Nat. Biotechnol.">
        <title>Complete genome sequence of the metabolically versatile photosynthetic bacterium Rhodopseudomonas palustris.</title>
        <authorList>
            <person name="Larimer F.W."/>
            <person name="Chain P."/>
            <person name="Hauser L."/>
            <person name="Lamerdin J."/>
            <person name="Malfatti S."/>
            <person name="Do L."/>
            <person name="Land M.L."/>
            <person name="Pelletier D.A."/>
            <person name="Beatty J.T."/>
            <person name="Lang A.S."/>
            <person name="Tabita F.R."/>
            <person name="Gibson J.L."/>
            <person name="Hanson T.E."/>
            <person name="Bobst C."/>
            <person name="Torres J.L."/>
            <person name="Peres C."/>
            <person name="Harrison F.H."/>
            <person name="Gibson J."/>
            <person name="Harwood C.S."/>
        </authorList>
    </citation>
    <scope>NUCLEOTIDE SEQUENCE [LARGE SCALE GENOMIC DNA]</scope>
    <source>
        <strain evidence="4">ATCC BAA-98 / CGA009</strain>
        <strain evidence="2">CGA009</strain>
    </source>
</reference>
<dbReference type="AlphaFoldDB" id="Q6N1I9"/>
<dbReference type="PIRSF" id="PIRSF021700">
    <property type="entry name" value="3_dmu_93_MTrfase"/>
    <property type="match status" value="1"/>
</dbReference>
<proteinExistence type="predicted"/>
<dbReference type="EMBL" id="BX572607">
    <property type="protein sequence ID" value="CAE29857.1"/>
    <property type="molecule type" value="Genomic_DNA"/>
</dbReference>
<evidence type="ECO:0000313" key="2">
    <source>
        <dbReference type="EMBL" id="CAE29857.1"/>
    </source>
</evidence>
<dbReference type="EMBL" id="CP116810">
    <property type="protein sequence ID" value="WCL94613.1"/>
    <property type="molecule type" value="Genomic_DNA"/>
</dbReference>
<dbReference type="eggNOG" id="COG3865">
    <property type="taxonomic scope" value="Bacteria"/>
</dbReference>
<dbReference type="InterPro" id="IPR009725">
    <property type="entry name" value="3_dmu_93_MTrfase"/>
</dbReference>
<organism evidence="2">
    <name type="scientific">Rhodopseudomonas palustris (strain ATCC BAA-98 / CGA009)</name>
    <dbReference type="NCBI Taxonomy" id="258594"/>
    <lineage>
        <taxon>Bacteria</taxon>
        <taxon>Pseudomonadati</taxon>
        <taxon>Pseudomonadota</taxon>
        <taxon>Alphaproteobacteria</taxon>
        <taxon>Hyphomicrobiales</taxon>
        <taxon>Nitrobacteraceae</taxon>
        <taxon>Rhodopseudomonas</taxon>
    </lineage>
</organism>
<dbReference type="KEGG" id="rpa:TX73_022890"/>